<protein>
    <submittedName>
        <fullName evidence="1">Uncharacterized protein</fullName>
    </submittedName>
</protein>
<reference evidence="1 2" key="1">
    <citation type="submission" date="2020-12" db="EMBL/GenBank/DDBJ databases">
        <title>Draft genome sequence of furan degrading bacterial strain FUR100.</title>
        <authorList>
            <person name="Woiski C."/>
        </authorList>
    </citation>
    <scope>NUCLEOTIDE SEQUENCE [LARGE SCALE GENOMIC DNA]</scope>
    <source>
        <strain evidence="1 2">FUR100</strain>
    </source>
</reference>
<dbReference type="AlphaFoldDB" id="A0A8I1A3Y0"/>
<keyword evidence="2" id="KW-1185">Reference proteome</keyword>
<proteinExistence type="predicted"/>
<accession>A0A8I1A3Y0</accession>
<name>A0A8I1A3Y0_RHOER</name>
<organism evidence="1 2">
    <name type="scientific">Rhodococcus erythropolis</name>
    <name type="common">Arthrobacter picolinophilus</name>
    <dbReference type="NCBI Taxonomy" id="1833"/>
    <lineage>
        <taxon>Bacteria</taxon>
        <taxon>Bacillati</taxon>
        <taxon>Actinomycetota</taxon>
        <taxon>Actinomycetes</taxon>
        <taxon>Mycobacteriales</taxon>
        <taxon>Nocardiaceae</taxon>
        <taxon>Rhodococcus</taxon>
        <taxon>Rhodococcus erythropolis group</taxon>
    </lineage>
</organism>
<dbReference type="RefSeq" id="WP_139047426.1">
    <property type="nucleotide sequence ID" value="NZ_CP176579.1"/>
</dbReference>
<dbReference type="EMBL" id="JAECSB010000093">
    <property type="protein sequence ID" value="MBH5146666.1"/>
    <property type="molecule type" value="Genomic_DNA"/>
</dbReference>
<dbReference type="Proteomes" id="UP000627573">
    <property type="component" value="Unassembled WGS sequence"/>
</dbReference>
<sequence length="109" mass="11774">MIIEVTEKIVRVRESDDLKRLHAEFSAVPPSAVAANVLVTSGLASAVEGDHILVSASALRELAGQSATTQDWSDSYQKMIDYAAGKGWYNPAADTIRVHIEVATTHHSE</sequence>
<gene>
    <name evidence="1" type="ORF">I3517_29080</name>
</gene>
<comment type="caution">
    <text evidence="1">The sequence shown here is derived from an EMBL/GenBank/DDBJ whole genome shotgun (WGS) entry which is preliminary data.</text>
</comment>
<evidence type="ECO:0000313" key="1">
    <source>
        <dbReference type="EMBL" id="MBH5146666.1"/>
    </source>
</evidence>
<evidence type="ECO:0000313" key="2">
    <source>
        <dbReference type="Proteomes" id="UP000627573"/>
    </source>
</evidence>